<evidence type="ECO:0000256" key="5">
    <source>
        <dbReference type="ARBA" id="ARBA00023242"/>
    </source>
</evidence>
<dbReference type="Pfam" id="PF02362">
    <property type="entry name" value="B3"/>
    <property type="match status" value="1"/>
</dbReference>
<evidence type="ECO:0000256" key="1">
    <source>
        <dbReference type="ARBA" id="ARBA00004123"/>
    </source>
</evidence>
<gene>
    <name evidence="7" type="ORF">DCAR_0727992</name>
</gene>
<dbReference type="PANTHER" id="PTHR31920:SF132">
    <property type="entry name" value="TF-B3 DOMAIN-CONTAINING PROTEIN"/>
    <property type="match status" value="1"/>
</dbReference>
<comment type="subcellular location">
    <subcellularLocation>
        <location evidence="1">Nucleus</location>
    </subcellularLocation>
</comment>
<dbReference type="Gene3D" id="2.40.330.10">
    <property type="entry name" value="DNA-binding pseudobarrel domain"/>
    <property type="match status" value="2"/>
</dbReference>
<evidence type="ECO:0000256" key="3">
    <source>
        <dbReference type="ARBA" id="ARBA00023125"/>
    </source>
</evidence>
<dbReference type="InterPro" id="IPR015300">
    <property type="entry name" value="DNA-bd_pseudobarrel_sf"/>
</dbReference>
<accession>A0AAF0XK95</accession>
<dbReference type="Proteomes" id="UP000077755">
    <property type="component" value="Chromosome 7"/>
</dbReference>
<evidence type="ECO:0000259" key="6">
    <source>
        <dbReference type="PROSITE" id="PS50863"/>
    </source>
</evidence>
<keyword evidence="4" id="KW-0804">Transcription</keyword>
<dbReference type="SUPFAM" id="SSF101936">
    <property type="entry name" value="DNA-binding pseudobarrel domain"/>
    <property type="match status" value="4"/>
</dbReference>
<dbReference type="PROSITE" id="PS50863">
    <property type="entry name" value="B3"/>
    <property type="match status" value="1"/>
</dbReference>
<evidence type="ECO:0000313" key="8">
    <source>
        <dbReference type="Proteomes" id="UP000077755"/>
    </source>
</evidence>
<sequence length="529" mass="61332">MSSSSSRRIASACAMGNLQMEKSTNDLSFVCNTNNSKLKKGILVLSNAMARNVGKFLYGPVGLHLPDGAVWLARYNRELKIIEGLEELIKQYNVKNFHLLVFKYYGGTEFVLEIFNQYAVEICYSPRGDNLGGNVVCDNDSSLHYETTMDVTEYEKDKMYACFSLNAYTTFTAEYVLVIKDEHLIQKDWTMVLSRDACAELDLDAKIEWLEFGFKKFMWRIDMKWEDGNLFFDRQWNTFAKAGKLAVGDKLMLMRDIHWQIFEVAVFERDACALFNKFVDKQKGQPKWFKIMNWESAVIGDVEVPFLFAKQYSHKLKEDVSLFLPDGGKFHAYFSIEGNLLYGLKDLMRTYAVKEQYVMFFEFVGLSSFYVTIYNEEGEDLFNKLPEKLMLRTLLKGIEETEKLDGLNYGTAGHCNADDCTNEHKRKKFRADLLTEFEVDLLKSHVDQNGHGVFLPRYLTHIFKKWNKSTLINLVMKGKTWRVAVLRRNKTCRFGVGWNSFTLDNKLRIGQKLVFSFVEDNTFQVNIVS</sequence>
<protein>
    <recommendedName>
        <fullName evidence="6">TF-B3 domain-containing protein</fullName>
    </recommendedName>
</protein>
<dbReference type="GO" id="GO:0003677">
    <property type="term" value="F:DNA binding"/>
    <property type="evidence" value="ECO:0007669"/>
    <property type="project" value="UniProtKB-KW"/>
</dbReference>
<keyword evidence="5" id="KW-0539">Nucleus</keyword>
<keyword evidence="2" id="KW-0805">Transcription regulation</keyword>
<dbReference type="EMBL" id="CP093349">
    <property type="protein sequence ID" value="WOH08549.1"/>
    <property type="molecule type" value="Genomic_DNA"/>
</dbReference>
<reference evidence="7" key="1">
    <citation type="journal article" date="2016" name="Nat. Genet.">
        <title>A high-quality carrot genome assembly provides new insights into carotenoid accumulation and asterid genome evolution.</title>
        <authorList>
            <person name="Iorizzo M."/>
            <person name="Ellison S."/>
            <person name="Senalik D."/>
            <person name="Zeng P."/>
            <person name="Satapoomin P."/>
            <person name="Huang J."/>
            <person name="Bowman M."/>
            <person name="Iovene M."/>
            <person name="Sanseverino W."/>
            <person name="Cavagnaro P."/>
            <person name="Yildiz M."/>
            <person name="Macko-Podgorni A."/>
            <person name="Moranska E."/>
            <person name="Grzebelus E."/>
            <person name="Grzebelus D."/>
            <person name="Ashrafi H."/>
            <person name="Zheng Z."/>
            <person name="Cheng S."/>
            <person name="Spooner D."/>
            <person name="Van Deynze A."/>
            <person name="Simon P."/>
        </authorList>
    </citation>
    <scope>NUCLEOTIDE SEQUENCE</scope>
    <source>
        <tissue evidence="7">Leaf</tissue>
    </source>
</reference>
<feature type="domain" description="TF-B3" evidence="6">
    <location>
        <begin position="438"/>
        <end position="529"/>
    </location>
</feature>
<evidence type="ECO:0000313" key="7">
    <source>
        <dbReference type="EMBL" id="WOH08549.1"/>
    </source>
</evidence>
<keyword evidence="3" id="KW-0238">DNA-binding</keyword>
<evidence type="ECO:0000256" key="4">
    <source>
        <dbReference type="ARBA" id="ARBA00023163"/>
    </source>
</evidence>
<reference evidence="7" key="2">
    <citation type="submission" date="2022-03" db="EMBL/GenBank/DDBJ databases">
        <title>Draft title - Genomic analysis of global carrot germplasm unveils the trajectory of domestication and the origin of high carotenoid orange carrot.</title>
        <authorList>
            <person name="Iorizzo M."/>
            <person name="Ellison S."/>
            <person name="Senalik D."/>
            <person name="Macko-Podgorni A."/>
            <person name="Grzebelus D."/>
            <person name="Bostan H."/>
            <person name="Rolling W."/>
            <person name="Curaba J."/>
            <person name="Simon P."/>
        </authorList>
    </citation>
    <scope>NUCLEOTIDE SEQUENCE</scope>
    <source>
        <tissue evidence="7">Leaf</tissue>
    </source>
</reference>
<dbReference type="GO" id="GO:0005634">
    <property type="term" value="C:nucleus"/>
    <property type="evidence" value="ECO:0007669"/>
    <property type="project" value="UniProtKB-SubCell"/>
</dbReference>
<organism evidence="7 8">
    <name type="scientific">Daucus carota subsp. sativus</name>
    <name type="common">Carrot</name>
    <dbReference type="NCBI Taxonomy" id="79200"/>
    <lineage>
        <taxon>Eukaryota</taxon>
        <taxon>Viridiplantae</taxon>
        <taxon>Streptophyta</taxon>
        <taxon>Embryophyta</taxon>
        <taxon>Tracheophyta</taxon>
        <taxon>Spermatophyta</taxon>
        <taxon>Magnoliopsida</taxon>
        <taxon>eudicotyledons</taxon>
        <taxon>Gunneridae</taxon>
        <taxon>Pentapetalae</taxon>
        <taxon>asterids</taxon>
        <taxon>campanulids</taxon>
        <taxon>Apiales</taxon>
        <taxon>Apiaceae</taxon>
        <taxon>Apioideae</taxon>
        <taxon>Scandiceae</taxon>
        <taxon>Daucinae</taxon>
        <taxon>Daucus</taxon>
        <taxon>Daucus sect. Daucus</taxon>
    </lineage>
</organism>
<dbReference type="InterPro" id="IPR003340">
    <property type="entry name" value="B3_DNA-bd"/>
</dbReference>
<dbReference type="CDD" id="cd10017">
    <property type="entry name" value="B3_DNA"/>
    <property type="match status" value="1"/>
</dbReference>
<dbReference type="SMART" id="SM01019">
    <property type="entry name" value="B3"/>
    <property type="match status" value="2"/>
</dbReference>
<dbReference type="InterPro" id="IPR050655">
    <property type="entry name" value="Plant_B3_domain"/>
</dbReference>
<keyword evidence="8" id="KW-1185">Reference proteome</keyword>
<name>A0AAF0XK95_DAUCS</name>
<dbReference type="PANTHER" id="PTHR31920">
    <property type="entry name" value="B3 DOMAIN-CONTAINING"/>
    <property type="match status" value="1"/>
</dbReference>
<proteinExistence type="predicted"/>
<evidence type="ECO:0000256" key="2">
    <source>
        <dbReference type="ARBA" id="ARBA00023015"/>
    </source>
</evidence>
<dbReference type="AlphaFoldDB" id="A0AAF0XK95"/>